<evidence type="ECO:0000256" key="2">
    <source>
        <dbReference type="ARBA" id="ARBA00012438"/>
    </source>
</evidence>
<evidence type="ECO:0000313" key="13">
    <source>
        <dbReference type="EMBL" id="RKQ71823.1"/>
    </source>
</evidence>
<keyword evidence="14" id="KW-1185">Reference proteome</keyword>
<keyword evidence="11" id="KW-0472">Membrane</keyword>
<dbReference type="PRINTS" id="PR00344">
    <property type="entry name" value="BCTRLSENSOR"/>
</dbReference>
<evidence type="ECO:0000256" key="9">
    <source>
        <dbReference type="ARBA" id="ARBA00064003"/>
    </source>
</evidence>
<dbReference type="EC" id="2.7.13.3" evidence="2"/>
<dbReference type="Gene3D" id="1.10.287.130">
    <property type="match status" value="1"/>
</dbReference>
<dbReference type="InParanoid" id="A0A420WLC1"/>
<keyword evidence="11" id="KW-0812">Transmembrane</keyword>
<dbReference type="Gene3D" id="3.30.565.10">
    <property type="entry name" value="Histidine kinase-like ATPase, C-terminal domain"/>
    <property type="match status" value="1"/>
</dbReference>
<keyword evidence="5" id="KW-0547">Nucleotide-binding</keyword>
<accession>A0A420WLC1</accession>
<feature type="transmembrane region" description="Helical" evidence="11">
    <location>
        <begin position="77"/>
        <end position="96"/>
    </location>
</feature>
<evidence type="ECO:0000259" key="12">
    <source>
        <dbReference type="PROSITE" id="PS50109"/>
    </source>
</evidence>
<dbReference type="SMART" id="SM00387">
    <property type="entry name" value="HATPase_c"/>
    <property type="match status" value="1"/>
</dbReference>
<comment type="subunit">
    <text evidence="9">At low DSF concentrations, interacts with RpfF.</text>
</comment>
<comment type="caution">
    <text evidence="13">The sequence shown here is derived from an EMBL/GenBank/DDBJ whole genome shotgun (WGS) entry which is preliminary data.</text>
</comment>
<dbReference type="SMART" id="SM00388">
    <property type="entry name" value="HisKA"/>
    <property type="match status" value="1"/>
</dbReference>
<evidence type="ECO:0000256" key="4">
    <source>
        <dbReference type="ARBA" id="ARBA00022679"/>
    </source>
</evidence>
<dbReference type="PANTHER" id="PTHR45339:SF1">
    <property type="entry name" value="HYBRID SIGNAL TRANSDUCTION HISTIDINE KINASE J"/>
    <property type="match status" value="1"/>
</dbReference>
<keyword evidence="6" id="KW-0418">Kinase</keyword>
<dbReference type="EMBL" id="RBII01000001">
    <property type="protein sequence ID" value="RKQ71823.1"/>
    <property type="molecule type" value="Genomic_DNA"/>
</dbReference>
<keyword evidence="11" id="KW-1133">Transmembrane helix</keyword>
<dbReference type="SUPFAM" id="SSF55874">
    <property type="entry name" value="ATPase domain of HSP90 chaperone/DNA topoisomerase II/histidine kinase"/>
    <property type="match status" value="1"/>
</dbReference>
<dbReference type="InterPro" id="IPR004358">
    <property type="entry name" value="Sig_transdc_His_kin-like_C"/>
</dbReference>
<reference evidence="13 14" key="1">
    <citation type="submission" date="2018-10" db="EMBL/GenBank/DDBJ databases">
        <title>Genomic Encyclopedia of Type Strains, Phase IV (KMG-IV): sequencing the most valuable type-strain genomes for metagenomic binning, comparative biology and taxonomic classification.</title>
        <authorList>
            <person name="Goeker M."/>
        </authorList>
    </citation>
    <scope>NUCLEOTIDE SEQUENCE [LARGE SCALE GENOMIC DNA]</scope>
    <source>
        <strain evidence="13 14">DSM 22008</strain>
    </source>
</reference>
<dbReference type="Pfam" id="PF00512">
    <property type="entry name" value="HisKA"/>
    <property type="match status" value="1"/>
</dbReference>
<dbReference type="FunFam" id="1.10.287.130:FF:000002">
    <property type="entry name" value="Two-component osmosensing histidine kinase"/>
    <property type="match status" value="1"/>
</dbReference>
<dbReference type="OrthoDB" id="9774458at2"/>
<dbReference type="FunFam" id="3.30.565.10:FF:000010">
    <property type="entry name" value="Sensor histidine kinase RcsC"/>
    <property type="match status" value="1"/>
</dbReference>
<dbReference type="Proteomes" id="UP000282211">
    <property type="component" value="Unassembled WGS sequence"/>
</dbReference>
<keyword evidence="8" id="KW-0902">Two-component regulatory system</keyword>
<dbReference type="PROSITE" id="PS50109">
    <property type="entry name" value="HIS_KIN"/>
    <property type="match status" value="1"/>
</dbReference>
<evidence type="ECO:0000256" key="1">
    <source>
        <dbReference type="ARBA" id="ARBA00000085"/>
    </source>
</evidence>
<protein>
    <recommendedName>
        <fullName evidence="10">Sensory/regulatory protein RpfC</fullName>
        <ecNumber evidence="2">2.7.13.3</ecNumber>
    </recommendedName>
</protein>
<feature type="domain" description="Histidine kinase" evidence="12">
    <location>
        <begin position="214"/>
        <end position="435"/>
    </location>
</feature>
<dbReference type="CDD" id="cd16922">
    <property type="entry name" value="HATPase_EvgS-ArcB-TorS-like"/>
    <property type="match status" value="1"/>
</dbReference>
<evidence type="ECO:0000256" key="5">
    <source>
        <dbReference type="ARBA" id="ARBA00022741"/>
    </source>
</evidence>
<feature type="transmembrane region" description="Helical" evidence="11">
    <location>
        <begin position="53"/>
        <end position="70"/>
    </location>
</feature>
<keyword evidence="4" id="KW-0808">Transferase</keyword>
<feature type="transmembrane region" description="Helical" evidence="11">
    <location>
        <begin position="125"/>
        <end position="143"/>
    </location>
</feature>
<evidence type="ECO:0000256" key="11">
    <source>
        <dbReference type="SAM" id="Phobius"/>
    </source>
</evidence>
<keyword evidence="3" id="KW-0597">Phosphoprotein</keyword>
<dbReference type="RefSeq" id="WP_121099560.1">
    <property type="nucleotide sequence ID" value="NZ_RBII01000001.1"/>
</dbReference>
<proteinExistence type="predicted"/>
<comment type="catalytic activity">
    <reaction evidence="1">
        <text>ATP + protein L-histidine = ADP + protein N-phospho-L-histidine.</text>
        <dbReference type="EC" id="2.7.13.3"/>
    </reaction>
</comment>
<keyword evidence="7" id="KW-0067">ATP-binding</keyword>
<evidence type="ECO:0000256" key="10">
    <source>
        <dbReference type="ARBA" id="ARBA00068150"/>
    </source>
</evidence>
<sequence length="474" mass="52151">MPYERLLRAADDTGAADLLKARTVYIIGWVFIASQIVNLIFMTYTYGGWTHDHWISIIASACVIGATYLIRYYKNFSVYAGFCSGLILLGIGASAYPDHIGINTAMLPLLVVGAIINGTIGNWRLVAIFGVINTAFIWYLYYISSQAPPTLPANPILYDGQNFQRAIQCTIALLIISTIMALYSLSIAYIFSLMEKHVRLAKEANHAKSSFLANMSHELRTPLNGVIGMAGLLLKTDLDPKQRQYSEIIEGCSDGLVTIINDVLDLSKLDAGKIVLKDAPLNLAKILNDLVQLHHPASLGKGISLGLHYDPYVPTMFIGDESRLRQIANNLIGNAVKFTKEGRIDIFVKGMSRNLDVFDLYLYVRDTGIGISEEHTERVFKRFEQVDNRHSTQTQGTGLGLSITKGMVEAMGGSINLESRLNYGTMFTVHIPLPLMKAEENTKPNTAPNTDKTTADIKASGAPISPHIHAQKIA</sequence>
<gene>
    <name evidence="13" type="ORF">DES40_1154</name>
</gene>
<name>A0A420WLC1_9PROT</name>
<dbReference type="AlphaFoldDB" id="A0A420WLC1"/>
<evidence type="ECO:0000256" key="6">
    <source>
        <dbReference type="ARBA" id="ARBA00022777"/>
    </source>
</evidence>
<feature type="transmembrane region" description="Helical" evidence="11">
    <location>
        <begin position="24"/>
        <end position="47"/>
    </location>
</feature>
<dbReference type="SUPFAM" id="SSF47384">
    <property type="entry name" value="Homodimeric domain of signal transducing histidine kinase"/>
    <property type="match status" value="1"/>
</dbReference>
<dbReference type="InterPro" id="IPR036097">
    <property type="entry name" value="HisK_dim/P_sf"/>
</dbReference>
<dbReference type="Pfam" id="PF02518">
    <property type="entry name" value="HATPase_c"/>
    <property type="match status" value="1"/>
</dbReference>
<dbReference type="InterPro" id="IPR003661">
    <property type="entry name" value="HisK_dim/P_dom"/>
</dbReference>
<evidence type="ECO:0000256" key="3">
    <source>
        <dbReference type="ARBA" id="ARBA00022553"/>
    </source>
</evidence>
<dbReference type="InterPro" id="IPR005467">
    <property type="entry name" value="His_kinase_dom"/>
</dbReference>
<dbReference type="GO" id="GO:0000155">
    <property type="term" value="F:phosphorelay sensor kinase activity"/>
    <property type="evidence" value="ECO:0007669"/>
    <property type="project" value="InterPro"/>
</dbReference>
<dbReference type="PANTHER" id="PTHR45339">
    <property type="entry name" value="HYBRID SIGNAL TRANSDUCTION HISTIDINE KINASE J"/>
    <property type="match status" value="1"/>
</dbReference>
<feature type="transmembrane region" description="Helical" evidence="11">
    <location>
        <begin position="163"/>
        <end position="191"/>
    </location>
</feature>
<dbReference type="GO" id="GO:0005524">
    <property type="term" value="F:ATP binding"/>
    <property type="evidence" value="ECO:0007669"/>
    <property type="project" value="UniProtKB-KW"/>
</dbReference>
<evidence type="ECO:0000256" key="7">
    <source>
        <dbReference type="ARBA" id="ARBA00022840"/>
    </source>
</evidence>
<dbReference type="InterPro" id="IPR003594">
    <property type="entry name" value="HATPase_dom"/>
</dbReference>
<evidence type="ECO:0000256" key="8">
    <source>
        <dbReference type="ARBA" id="ARBA00023012"/>
    </source>
</evidence>
<evidence type="ECO:0000313" key="14">
    <source>
        <dbReference type="Proteomes" id="UP000282211"/>
    </source>
</evidence>
<dbReference type="InterPro" id="IPR036890">
    <property type="entry name" value="HATPase_C_sf"/>
</dbReference>
<organism evidence="13 14">
    <name type="scientific">Litorimonas taeanensis</name>
    <dbReference type="NCBI Taxonomy" id="568099"/>
    <lineage>
        <taxon>Bacteria</taxon>
        <taxon>Pseudomonadati</taxon>
        <taxon>Pseudomonadota</taxon>
        <taxon>Alphaproteobacteria</taxon>
        <taxon>Maricaulales</taxon>
        <taxon>Robiginitomaculaceae</taxon>
    </lineage>
</organism>
<dbReference type="CDD" id="cd00082">
    <property type="entry name" value="HisKA"/>
    <property type="match status" value="1"/>
</dbReference>